<dbReference type="SMART" id="SM00220">
    <property type="entry name" value="S_TKc"/>
    <property type="match status" value="1"/>
</dbReference>
<sequence>MAPTTTPDALRPLEKAFQRHQRPQQAALIRAIPRLPVKPYITSSTPMSTLEIEASQNVLLHQEKPWLHLRRIGELVQGRDRWLLCETRTGAISMLKQMSEDRGRAEFALLSTLHHPSILHVDDSFCYNSQFYLGYEYCRFTLEEVLCVPIKLGEDHIRYIAISIIAALEYMADHGIVHHRIDCQSIRVCGKSGKVFLSDFEKATLYRRQSLPNTDFEALGLVLIRTMNKNHLGQLDVNSVREQRRENKLYGIHDAEYWSHCKSLIDFLDDLFIN</sequence>
<dbReference type="PANTHER" id="PTHR45832:SF22">
    <property type="entry name" value="SERINE_THREONINE-PROTEIN KINASE SAMKA-RELATED"/>
    <property type="match status" value="1"/>
</dbReference>
<accession>A0A8H3VEF7</accession>
<dbReference type="AlphaFoldDB" id="A0A8H3VEF7"/>
<dbReference type="GO" id="GO:0004672">
    <property type="term" value="F:protein kinase activity"/>
    <property type="evidence" value="ECO:0007669"/>
    <property type="project" value="InterPro"/>
</dbReference>
<dbReference type="GO" id="GO:0005524">
    <property type="term" value="F:ATP binding"/>
    <property type="evidence" value="ECO:0007669"/>
    <property type="project" value="UniProtKB-KW"/>
</dbReference>
<dbReference type="Gene3D" id="1.10.510.10">
    <property type="entry name" value="Transferase(Phosphotransferase) domain 1"/>
    <property type="match status" value="1"/>
</dbReference>
<evidence type="ECO:0000313" key="6">
    <source>
        <dbReference type="Proteomes" id="UP000447873"/>
    </source>
</evidence>
<dbReference type="PANTHER" id="PTHR45832">
    <property type="entry name" value="SERINE/THREONINE-PROTEIN KINASE SAMKA-RELATED-RELATED"/>
    <property type="match status" value="1"/>
</dbReference>
<dbReference type="InterPro" id="IPR051931">
    <property type="entry name" value="PAK3-like"/>
</dbReference>
<comment type="similarity">
    <text evidence="1">Belongs to the protein kinase superfamily. STE Ser/Thr protein kinase family. STE20 subfamily.</text>
</comment>
<dbReference type="SUPFAM" id="SSF56112">
    <property type="entry name" value="Protein kinase-like (PK-like)"/>
    <property type="match status" value="1"/>
</dbReference>
<dbReference type="Proteomes" id="UP000447873">
    <property type="component" value="Unassembled WGS sequence"/>
</dbReference>
<name>A0A8H3VEF7_VENIN</name>
<feature type="domain" description="Protein kinase" evidence="4">
    <location>
        <begin position="66"/>
        <end position="274"/>
    </location>
</feature>
<dbReference type="Pfam" id="PF00069">
    <property type="entry name" value="Pkinase"/>
    <property type="match status" value="1"/>
</dbReference>
<dbReference type="InterPro" id="IPR011009">
    <property type="entry name" value="Kinase-like_dom_sf"/>
</dbReference>
<evidence type="ECO:0000256" key="3">
    <source>
        <dbReference type="ARBA" id="ARBA00022840"/>
    </source>
</evidence>
<reference evidence="5 6" key="1">
    <citation type="submission" date="2018-12" db="EMBL/GenBank/DDBJ databases">
        <title>Venturia inaequalis Genome Resource.</title>
        <authorList>
            <person name="Lichtner F.J."/>
        </authorList>
    </citation>
    <scope>NUCLEOTIDE SEQUENCE [LARGE SCALE GENOMIC DNA]</scope>
    <source>
        <strain evidence="5 6">120213</strain>
    </source>
</reference>
<evidence type="ECO:0000313" key="5">
    <source>
        <dbReference type="EMBL" id="KAE9986986.1"/>
    </source>
</evidence>
<evidence type="ECO:0000256" key="2">
    <source>
        <dbReference type="ARBA" id="ARBA00022741"/>
    </source>
</evidence>
<dbReference type="InterPro" id="IPR000719">
    <property type="entry name" value="Prot_kinase_dom"/>
</dbReference>
<evidence type="ECO:0000256" key="1">
    <source>
        <dbReference type="ARBA" id="ARBA00008874"/>
    </source>
</evidence>
<protein>
    <recommendedName>
        <fullName evidence="4">Protein kinase domain-containing protein</fullName>
    </recommendedName>
</protein>
<dbReference type="EMBL" id="WNWS01000023">
    <property type="protein sequence ID" value="KAE9986986.1"/>
    <property type="molecule type" value="Genomic_DNA"/>
</dbReference>
<keyword evidence="3" id="KW-0067">ATP-binding</keyword>
<keyword evidence="2" id="KW-0547">Nucleotide-binding</keyword>
<proteinExistence type="inferred from homology"/>
<organism evidence="5 6">
    <name type="scientific">Venturia inaequalis</name>
    <name type="common">Apple scab fungus</name>
    <dbReference type="NCBI Taxonomy" id="5025"/>
    <lineage>
        <taxon>Eukaryota</taxon>
        <taxon>Fungi</taxon>
        <taxon>Dikarya</taxon>
        <taxon>Ascomycota</taxon>
        <taxon>Pezizomycotina</taxon>
        <taxon>Dothideomycetes</taxon>
        <taxon>Pleosporomycetidae</taxon>
        <taxon>Venturiales</taxon>
        <taxon>Venturiaceae</taxon>
        <taxon>Venturia</taxon>
    </lineage>
</organism>
<evidence type="ECO:0000259" key="4">
    <source>
        <dbReference type="PROSITE" id="PS50011"/>
    </source>
</evidence>
<gene>
    <name evidence="5" type="ORF">EG328_004118</name>
</gene>
<dbReference type="PROSITE" id="PS50011">
    <property type="entry name" value="PROTEIN_KINASE_DOM"/>
    <property type="match status" value="1"/>
</dbReference>
<comment type="caution">
    <text evidence="5">The sequence shown here is derived from an EMBL/GenBank/DDBJ whole genome shotgun (WGS) entry which is preliminary data.</text>
</comment>